<name>A0ABP8EC33_9FLAO</name>
<dbReference type="InterPro" id="IPR052376">
    <property type="entry name" value="Oxidative_Scav/Glycosyltrans"/>
</dbReference>
<dbReference type="InterPro" id="IPR003743">
    <property type="entry name" value="Zf-RING_7"/>
</dbReference>
<dbReference type="RefSeq" id="WP_139002180.1">
    <property type="nucleotide sequence ID" value="NZ_BAABAV010000002.1"/>
</dbReference>
<dbReference type="EMBL" id="BAABAV010000002">
    <property type="protein sequence ID" value="GAA4269792.1"/>
    <property type="molecule type" value="Genomic_DNA"/>
</dbReference>
<evidence type="ECO:0000259" key="2">
    <source>
        <dbReference type="Pfam" id="PF02591"/>
    </source>
</evidence>
<keyword evidence="4" id="KW-1185">Reference proteome</keyword>
<dbReference type="Gene3D" id="1.10.287.1490">
    <property type="match status" value="1"/>
</dbReference>
<protein>
    <recommendedName>
        <fullName evidence="2">C4-type zinc ribbon domain-containing protein</fullName>
    </recommendedName>
</protein>
<dbReference type="PANTHER" id="PTHR39082:SF1">
    <property type="entry name" value="SCAVENGER RECEPTOR CLASS A MEMBER 3"/>
    <property type="match status" value="1"/>
</dbReference>
<accession>A0ABP8EC33</accession>
<organism evidence="3 4">
    <name type="scientific">Hyunsoonleella aestuarii</name>
    <dbReference type="NCBI Taxonomy" id="912802"/>
    <lineage>
        <taxon>Bacteria</taxon>
        <taxon>Pseudomonadati</taxon>
        <taxon>Bacteroidota</taxon>
        <taxon>Flavobacteriia</taxon>
        <taxon>Flavobacteriales</taxon>
        <taxon>Flavobacteriaceae</taxon>
    </lineage>
</organism>
<feature type="coiled-coil region" evidence="1">
    <location>
        <begin position="40"/>
        <end position="178"/>
    </location>
</feature>
<keyword evidence="1" id="KW-0175">Coiled coil</keyword>
<proteinExistence type="predicted"/>
<evidence type="ECO:0000256" key="1">
    <source>
        <dbReference type="SAM" id="Coils"/>
    </source>
</evidence>
<comment type="caution">
    <text evidence="3">The sequence shown here is derived from an EMBL/GenBank/DDBJ whole genome shotgun (WGS) entry which is preliminary data.</text>
</comment>
<gene>
    <name evidence="3" type="ORF">GCM10022257_18930</name>
</gene>
<dbReference type="PANTHER" id="PTHR39082">
    <property type="entry name" value="PHOSPHOLIPASE C-BETA-2-RELATED"/>
    <property type="match status" value="1"/>
</dbReference>
<evidence type="ECO:0000313" key="4">
    <source>
        <dbReference type="Proteomes" id="UP001500027"/>
    </source>
</evidence>
<sequence>MAKKKEATVEERLRALYDLQLIDSRIDEIRNVRGELPLEVRDLEDEVAGLNIRLEKLVSGLELIDNDIASKKNLIEESKALIKKYSEQQKNVRNNREYNSLTKEVEFQELEIELAEKHIREFKVQIEQKKEVIAETKERLKERETHLKHKKGELDAILAETEKEEKALIEKSEEYKTQIEERLVFAYNRIRQNVKNGLAVVPIERGASGGSFFTIPPQVQVEIASRKKVITDEHSGRILVDAALAEEQKSKMEKMFSKI</sequence>
<feature type="domain" description="C4-type zinc ribbon" evidence="2">
    <location>
        <begin position="208"/>
        <end position="239"/>
    </location>
</feature>
<evidence type="ECO:0000313" key="3">
    <source>
        <dbReference type="EMBL" id="GAA4269792.1"/>
    </source>
</evidence>
<dbReference type="Pfam" id="PF02591">
    <property type="entry name" value="Zn_ribbon_9"/>
    <property type="match status" value="1"/>
</dbReference>
<dbReference type="Proteomes" id="UP001500027">
    <property type="component" value="Unassembled WGS sequence"/>
</dbReference>
<reference evidence="4" key="1">
    <citation type="journal article" date="2019" name="Int. J. Syst. Evol. Microbiol.">
        <title>The Global Catalogue of Microorganisms (GCM) 10K type strain sequencing project: providing services to taxonomists for standard genome sequencing and annotation.</title>
        <authorList>
            <consortium name="The Broad Institute Genomics Platform"/>
            <consortium name="The Broad Institute Genome Sequencing Center for Infectious Disease"/>
            <person name="Wu L."/>
            <person name="Ma J."/>
        </authorList>
    </citation>
    <scope>NUCLEOTIDE SEQUENCE [LARGE SCALE GENOMIC DNA]</scope>
    <source>
        <strain evidence="4">JCM 17452</strain>
    </source>
</reference>